<evidence type="ECO:0000313" key="6">
    <source>
        <dbReference type="EMBL" id="TFU20638.1"/>
    </source>
</evidence>
<dbReference type="AlphaFoldDB" id="A0A4Y9F1N1"/>
<dbReference type="GO" id="GO:0008233">
    <property type="term" value="F:peptidase activity"/>
    <property type="evidence" value="ECO:0007669"/>
    <property type="project" value="UniProtKB-KW"/>
</dbReference>
<organism evidence="6 7">
    <name type="scientific">Rothia nasimurium</name>
    <dbReference type="NCBI Taxonomy" id="85336"/>
    <lineage>
        <taxon>Bacteria</taxon>
        <taxon>Bacillati</taxon>
        <taxon>Actinomycetota</taxon>
        <taxon>Actinomycetes</taxon>
        <taxon>Micrococcales</taxon>
        <taxon>Micrococcaceae</taxon>
        <taxon>Rothia</taxon>
    </lineage>
</organism>
<evidence type="ECO:0000256" key="1">
    <source>
        <dbReference type="ARBA" id="ARBA00022612"/>
    </source>
</evidence>
<name>A0A4Y9F1N1_9MICC</name>
<evidence type="ECO:0000256" key="3">
    <source>
        <dbReference type="ARBA" id="ARBA00022801"/>
    </source>
</evidence>
<gene>
    <name evidence="6" type="ORF">E4U03_10950</name>
</gene>
<sequence>MEKTLETAPPLAELTAAATLNNRRISGRIAVFDTPGSPNMGRMSFAPGSITIPEPLSKVKLLINHDKNAPVGYMESYEQDAHGIKATFVVAETDAGDMALAEAKAKIRDGLSVGAMVHRLDPSPPEPGTRRIINAALYEVSLVSVPAFEDTLVESVTASLGAESDTMTENQNPAPETTEKEKEPVPTPATPPVPAEGEPSALTAAINAANLAPVPAATPPLTVTAAADRLLTAVKDGENIGAVMAALSDVVPANDKGEAFFKKFWIGELWKASVVERPFIEGFGSPGKLTGLKAYGWRWVKTPEVGKYNSDKTAIPSNTLSTEMVEGEAQDFAAGWDVARKYIDLGNADAIAQIFQLAADDYRRKTEEWFSGRIIEQATELDNITSALGAMKTIPRYMKKLGAHVSKIKMGEALYDQFLELSDEQVPWWLKAQGSVSLSDSTGVAAGVSVEYSDQLEAHQVMAWDSRAATYYEHGSSPIRLQALDIPRGGIDISVHGYAAEIVHDPRAIIKATVTPAAG</sequence>
<protein>
    <recommendedName>
        <fullName evidence="5">Prohead serine protease domain-containing protein</fullName>
    </recommendedName>
</protein>
<feature type="compositionally biased region" description="Pro residues" evidence="4">
    <location>
        <begin position="185"/>
        <end position="194"/>
    </location>
</feature>
<dbReference type="EMBL" id="SPQC01000051">
    <property type="protein sequence ID" value="TFU20638.1"/>
    <property type="molecule type" value="Genomic_DNA"/>
</dbReference>
<feature type="region of interest" description="Disordered" evidence="4">
    <location>
        <begin position="159"/>
        <end position="198"/>
    </location>
</feature>
<proteinExistence type="predicted"/>
<dbReference type="RefSeq" id="WP_135013771.1">
    <property type="nucleotide sequence ID" value="NZ_JADGLK010000051.1"/>
</dbReference>
<evidence type="ECO:0000259" key="5">
    <source>
        <dbReference type="Pfam" id="PF04586"/>
    </source>
</evidence>
<keyword evidence="1" id="KW-1188">Viral release from host cell</keyword>
<keyword evidence="3" id="KW-0378">Hydrolase</keyword>
<evidence type="ECO:0000313" key="7">
    <source>
        <dbReference type="Proteomes" id="UP000297951"/>
    </source>
</evidence>
<dbReference type="GO" id="GO:0006508">
    <property type="term" value="P:proteolysis"/>
    <property type="evidence" value="ECO:0007669"/>
    <property type="project" value="UniProtKB-KW"/>
</dbReference>
<keyword evidence="2" id="KW-0645">Protease</keyword>
<reference evidence="6 7" key="1">
    <citation type="submission" date="2019-03" db="EMBL/GenBank/DDBJ databases">
        <title>Diversity of the mouse oral microbiome.</title>
        <authorList>
            <person name="Joseph S."/>
            <person name="Aduse-Opoku J."/>
            <person name="Curtis M."/>
            <person name="Wade W."/>
            <person name="Hashim A."/>
        </authorList>
    </citation>
    <scope>NUCLEOTIDE SEQUENCE [LARGE SCALE GENOMIC DNA]</scope>
    <source>
        <strain evidence="7">irhom_31</strain>
    </source>
</reference>
<dbReference type="Pfam" id="PF04586">
    <property type="entry name" value="Peptidase_S78"/>
    <property type="match status" value="1"/>
</dbReference>
<dbReference type="Proteomes" id="UP000297951">
    <property type="component" value="Unassembled WGS sequence"/>
</dbReference>
<feature type="domain" description="Prohead serine protease" evidence="5">
    <location>
        <begin position="21"/>
        <end position="159"/>
    </location>
</feature>
<dbReference type="InterPro" id="IPR054613">
    <property type="entry name" value="Peptidase_S78_dom"/>
</dbReference>
<dbReference type="OrthoDB" id="4411595at2"/>
<comment type="caution">
    <text evidence="6">The sequence shown here is derived from an EMBL/GenBank/DDBJ whole genome shotgun (WGS) entry which is preliminary data.</text>
</comment>
<evidence type="ECO:0000256" key="4">
    <source>
        <dbReference type="SAM" id="MobiDB-lite"/>
    </source>
</evidence>
<evidence type="ECO:0000256" key="2">
    <source>
        <dbReference type="ARBA" id="ARBA00022670"/>
    </source>
</evidence>
<accession>A0A4Y9F1N1</accession>